<dbReference type="GO" id="GO:0008360">
    <property type="term" value="P:regulation of cell shape"/>
    <property type="evidence" value="ECO:0007669"/>
    <property type="project" value="UniProtKB-UniRule"/>
</dbReference>
<dbReference type="PANTHER" id="PTHR38589:SF1">
    <property type="entry name" value="BLR0621 PROTEIN"/>
    <property type="match status" value="1"/>
</dbReference>
<dbReference type="InterPro" id="IPR038063">
    <property type="entry name" value="Transpep_catalytic_dom"/>
</dbReference>
<feature type="domain" description="L,D-TPase catalytic" evidence="8">
    <location>
        <begin position="1"/>
        <end position="166"/>
    </location>
</feature>
<evidence type="ECO:0000259" key="8">
    <source>
        <dbReference type="PROSITE" id="PS52029"/>
    </source>
</evidence>
<dbReference type="UniPathway" id="UPA00219"/>
<feature type="active site" description="Proton donor/acceptor" evidence="7">
    <location>
        <position position="130"/>
    </location>
</feature>
<name>A0A437QP71_9PROT</name>
<feature type="active site" description="Nucleophile" evidence="7">
    <location>
        <position position="142"/>
    </location>
</feature>
<organism evidence="9 10">
    <name type="scientific">Hwanghaeella grinnelliae</name>
    <dbReference type="NCBI Taxonomy" id="2500179"/>
    <lineage>
        <taxon>Bacteria</taxon>
        <taxon>Pseudomonadati</taxon>
        <taxon>Pseudomonadota</taxon>
        <taxon>Alphaproteobacteria</taxon>
        <taxon>Rhodospirillales</taxon>
        <taxon>Rhodospirillaceae</taxon>
        <taxon>Hwanghaeella</taxon>
    </lineage>
</organism>
<protein>
    <recommendedName>
        <fullName evidence="8">L,D-TPase catalytic domain-containing protein</fullName>
    </recommendedName>
</protein>
<proteinExistence type="inferred from homology"/>
<dbReference type="GO" id="GO:0009252">
    <property type="term" value="P:peptidoglycan biosynthetic process"/>
    <property type="evidence" value="ECO:0007669"/>
    <property type="project" value="UniProtKB-UniPathway"/>
</dbReference>
<evidence type="ECO:0000256" key="7">
    <source>
        <dbReference type="PROSITE-ProRule" id="PRU01373"/>
    </source>
</evidence>
<accession>A0A437QP71</accession>
<dbReference type="EMBL" id="SADE01000002">
    <property type="protein sequence ID" value="RVU36254.1"/>
    <property type="molecule type" value="Genomic_DNA"/>
</dbReference>
<comment type="pathway">
    <text evidence="1 7">Cell wall biogenesis; peptidoglycan biosynthesis.</text>
</comment>
<dbReference type="PROSITE" id="PS52029">
    <property type="entry name" value="LD_TPASE"/>
    <property type="match status" value="1"/>
</dbReference>
<dbReference type="AlphaFoldDB" id="A0A437QP71"/>
<dbReference type="CDD" id="cd16913">
    <property type="entry name" value="YkuD_like"/>
    <property type="match status" value="1"/>
</dbReference>
<dbReference type="GO" id="GO:0004180">
    <property type="term" value="F:carboxypeptidase activity"/>
    <property type="evidence" value="ECO:0007669"/>
    <property type="project" value="UniProtKB-ARBA"/>
</dbReference>
<keyword evidence="3" id="KW-0808">Transferase</keyword>
<gene>
    <name evidence="9" type="ORF">EOI86_13630</name>
</gene>
<comment type="similarity">
    <text evidence="2">Belongs to the YkuD family.</text>
</comment>
<evidence type="ECO:0000256" key="6">
    <source>
        <dbReference type="ARBA" id="ARBA00023316"/>
    </source>
</evidence>
<dbReference type="InterPro" id="IPR005490">
    <property type="entry name" value="LD_TPept_cat_dom"/>
</dbReference>
<dbReference type="RefSeq" id="WP_127765730.1">
    <property type="nucleotide sequence ID" value="NZ_SADE01000002.1"/>
</dbReference>
<sequence length="168" mass="18447">MSVVIEVKGEFLELPDGTRFRCAIGRGGYAVDKREGDGATPIGTWPFRMVYFRPDRGPAPETGLKTVPLTKTDGWCDAPDDPAYNRPVKLPYPASHELMWRDDKLYDIVVVLGHNDDPPMPGLGSAIFMHVARDGYRPTEGCVALKREDLEQVLAGVKEGDAVAFLGS</sequence>
<keyword evidence="6 7" id="KW-0961">Cell wall biogenesis/degradation</keyword>
<keyword evidence="5 7" id="KW-0573">Peptidoglycan synthesis</keyword>
<evidence type="ECO:0000256" key="1">
    <source>
        <dbReference type="ARBA" id="ARBA00004752"/>
    </source>
</evidence>
<dbReference type="Pfam" id="PF03734">
    <property type="entry name" value="YkuD"/>
    <property type="match status" value="1"/>
</dbReference>
<evidence type="ECO:0000313" key="9">
    <source>
        <dbReference type="EMBL" id="RVU36254.1"/>
    </source>
</evidence>
<keyword evidence="10" id="KW-1185">Reference proteome</keyword>
<dbReference type="Proteomes" id="UP000287447">
    <property type="component" value="Unassembled WGS sequence"/>
</dbReference>
<keyword evidence="4 7" id="KW-0133">Cell shape</keyword>
<dbReference type="GO" id="GO:0071555">
    <property type="term" value="P:cell wall organization"/>
    <property type="evidence" value="ECO:0007669"/>
    <property type="project" value="UniProtKB-UniRule"/>
</dbReference>
<dbReference type="GO" id="GO:0016740">
    <property type="term" value="F:transferase activity"/>
    <property type="evidence" value="ECO:0007669"/>
    <property type="project" value="UniProtKB-KW"/>
</dbReference>
<dbReference type="OrthoDB" id="9804204at2"/>
<evidence type="ECO:0000256" key="5">
    <source>
        <dbReference type="ARBA" id="ARBA00022984"/>
    </source>
</evidence>
<evidence type="ECO:0000256" key="3">
    <source>
        <dbReference type="ARBA" id="ARBA00022679"/>
    </source>
</evidence>
<reference evidence="10" key="1">
    <citation type="submission" date="2019-01" db="EMBL/GenBank/DDBJ databases">
        <title>Gri0909 isolated from a small marine red alga.</title>
        <authorList>
            <person name="Kim J."/>
            <person name="Jeong S.E."/>
            <person name="Jeon C.O."/>
        </authorList>
    </citation>
    <scope>NUCLEOTIDE SEQUENCE [LARGE SCALE GENOMIC DNA]</scope>
    <source>
        <strain evidence="10">Gri0909</strain>
    </source>
</reference>
<dbReference type="PANTHER" id="PTHR38589">
    <property type="entry name" value="BLR0621 PROTEIN"/>
    <property type="match status" value="1"/>
</dbReference>
<evidence type="ECO:0000256" key="2">
    <source>
        <dbReference type="ARBA" id="ARBA00005992"/>
    </source>
</evidence>
<dbReference type="SUPFAM" id="SSF141523">
    <property type="entry name" value="L,D-transpeptidase catalytic domain-like"/>
    <property type="match status" value="1"/>
</dbReference>
<comment type="caution">
    <text evidence="9">The sequence shown here is derived from an EMBL/GenBank/DDBJ whole genome shotgun (WGS) entry which is preliminary data.</text>
</comment>
<evidence type="ECO:0000313" key="10">
    <source>
        <dbReference type="Proteomes" id="UP000287447"/>
    </source>
</evidence>
<evidence type="ECO:0000256" key="4">
    <source>
        <dbReference type="ARBA" id="ARBA00022960"/>
    </source>
</evidence>